<keyword evidence="2" id="KW-1133">Transmembrane helix</keyword>
<proteinExistence type="predicted"/>
<keyword evidence="2" id="KW-0812">Transmembrane</keyword>
<sequence>MTDERRGGSGDVGPPWSVDVLADLHAGALDDAEAARLWPRVEADPEARAVLEALEATRADLAELGAAPAPPMPARVAGRIDAALAEESRRRAGESRGGEPGIAPVVSLDATRRRRRRLMGLGGGLLTAAAAAVAAVAILVPGAGNGGPDNGNLPGAAPGPDTDEPPVSLRRDNLNTAIGEINEVRDFGPLGTEERLDACLAANGIDPDVKPAGIRPATIDGDPAVVVLLTTGQFAQFRLVALAPDCGPDNPGLLLDETVGRQGG</sequence>
<dbReference type="STRING" id="587909.SAMN05421810_103621"/>
<dbReference type="Proteomes" id="UP000198727">
    <property type="component" value="Unassembled WGS sequence"/>
</dbReference>
<feature type="compositionally biased region" description="Low complexity" evidence="1">
    <location>
        <begin position="150"/>
        <end position="160"/>
    </location>
</feature>
<accession>A0A1I5TR05</accession>
<protein>
    <recommendedName>
        <fullName evidence="5">Anti-sigma-M factor RsmA</fullName>
    </recommendedName>
</protein>
<name>A0A1I5TR05_9PSEU</name>
<keyword evidence="4" id="KW-1185">Reference proteome</keyword>
<reference evidence="4" key="1">
    <citation type="submission" date="2016-10" db="EMBL/GenBank/DDBJ databases">
        <authorList>
            <person name="Varghese N."/>
            <person name="Submissions S."/>
        </authorList>
    </citation>
    <scope>NUCLEOTIDE SEQUENCE [LARGE SCALE GENOMIC DNA]</scope>
    <source>
        <strain evidence="4">CGMCC 4.5579</strain>
    </source>
</reference>
<evidence type="ECO:0000313" key="3">
    <source>
        <dbReference type="EMBL" id="SFP85489.1"/>
    </source>
</evidence>
<dbReference type="OrthoDB" id="4566632at2"/>
<evidence type="ECO:0000256" key="2">
    <source>
        <dbReference type="SAM" id="Phobius"/>
    </source>
</evidence>
<organism evidence="3 4">
    <name type="scientific">Amycolatopsis arida</name>
    <dbReference type="NCBI Taxonomy" id="587909"/>
    <lineage>
        <taxon>Bacteria</taxon>
        <taxon>Bacillati</taxon>
        <taxon>Actinomycetota</taxon>
        <taxon>Actinomycetes</taxon>
        <taxon>Pseudonocardiales</taxon>
        <taxon>Pseudonocardiaceae</taxon>
        <taxon>Amycolatopsis</taxon>
    </lineage>
</organism>
<gene>
    <name evidence="3" type="ORF">SAMN05421810_103621</name>
</gene>
<feature type="transmembrane region" description="Helical" evidence="2">
    <location>
        <begin position="118"/>
        <end position="140"/>
    </location>
</feature>
<evidence type="ECO:0000256" key="1">
    <source>
        <dbReference type="SAM" id="MobiDB-lite"/>
    </source>
</evidence>
<dbReference type="AlphaFoldDB" id="A0A1I5TR05"/>
<dbReference type="RefSeq" id="WP_092530223.1">
    <property type="nucleotide sequence ID" value="NZ_FOWW01000003.1"/>
</dbReference>
<dbReference type="EMBL" id="FOWW01000003">
    <property type="protein sequence ID" value="SFP85489.1"/>
    <property type="molecule type" value="Genomic_DNA"/>
</dbReference>
<feature type="region of interest" description="Disordered" evidence="1">
    <location>
        <begin position="145"/>
        <end position="168"/>
    </location>
</feature>
<keyword evidence="2" id="KW-0472">Membrane</keyword>
<evidence type="ECO:0008006" key="5">
    <source>
        <dbReference type="Google" id="ProtNLM"/>
    </source>
</evidence>
<evidence type="ECO:0000313" key="4">
    <source>
        <dbReference type="Proteomes" id="UP000198727"/>
    </source>
</evidence>